<keyword evidence="1" id="KW-0433">Leucine-rich repeat</keyword>
<dbReference type="Gene3D" id="3.80.10.10">
    <property type="entry name" value="Ribonuclease Inhibitor"/>
    <property type="match status" value="2"/>
</dbReference>
<keyword evidence="2" id="KW-0732">Signal</keyword>
<reference evidence="4" key="1">
    <citation type="submission" date="2020-08" db="EMBL/GenBank/DDBJ databases">
        <title>Multicomponent nature underlies the extraordinary mechanical properties of spider dragline silk.</title>
        <authorList>
            <person name="Kono N."/>
            <person name="Nakamura H."/>
            <person name="Mori M."/>
            <person name="Yoshida Y."/>
            <person name="Ohtoshi R."/>
            <person name="Malay A.D."/>
            <person name="Moran D.A.P."/>
            <person name="Tomita M."/>
            <person name="Numata K."/>
            <person name="Arakawa K."/>
        </authorList>
    </citation>
    <scope>NUCLEOTIDE SEQUENCE</scope>
</reference>
<sequence>MYDCYLERNFFFTRIRFICTMLPVILTTAFLFATAFGGTLCPPRENIYPCSCANIMLNKKTMHTVVNCHHLSNTKNLIPILSALKFVQIDQFHLYNSFWEAHKLGAIENQVLPTDWLSLLKAKEIEIYDTALSTCFACQSKSACKNTVTNRFTAVNSSTSEKICTLCDTGKGNAYPWIGCMNRLKYFEYSHGQLTNIGSEFFPTEMRDLLVLNFTHNEISLIRPGAFQKLKRLTTLDLSHNRIEYFDFFNIKMNLEHLDLSWNRIKEIGDKQITQLPGLKSLMLDSNDIVDLKKNAWVGVTDNLKLIGLKENPINCDCNIQWINGTFHINTVIEGTCSTPEDYEDSQIRKASRMLIERCDEEGNIGTRKKSFVTEAFKLL</sequence>
<comment type="caution">
    <text evidence="4">The sequence shown here is derived from an EMBL/GenBank/DDBJ whole genome shotgun (WGS) entry which is preliminary data.</text>
</comment>
<keyword evidence="5" id="KW-1185">Reference proteome</keyword>
<gene>
    <name evidence="4" type="primary">AVEN_23684_1</name>
    <name evidence="4" type="ORF">NPIL_625781</name>
</gene>
<protein>
    <submittedName>
        <fullName evidence="4">Uncharacterized protein</fullName>
    </submittedName>
</protein>
<evidence type="ECO:0000313" key="5">
    <source>
        <dbReference type="Proteomes" id="UP000887013"/>
    </source>
</evidence>
<dbReference type="InterPro" id="IPR032675">
    <property type="entry name" value="LRR_dom_sf"/>
</dbReference>
<evidence type="ECO:0000256" key="2">
    <source>
        <dbReference type="ARBA" id="ARBA00022729"/>
    </source>
</evidence>
<dbReference type="PROSITE" id="PS51450">
    <property type="entry name" value="LRR"/>
    <property type="match status" value="1"/>
</dbReference>
<evidence type="ECO:0000256" key="3">
    <source>
        <dbReference type="ARBA" id="ARBA00022737"/>
    </source>
</evidence>
<dbReference type="Pfam" id="PF13855">
    <property type="entry name" value="LRR_8"/>
    <property type="match status" value="2"/>
</dbReference>
<evidence type="ECO:0000256" key="1">
    <source>
        <dbReference type="ARBA" id="ARBA00022614"/>
    </source>
</evidence>
<accession>A0A8X6Q623</accession>
<dbReference type="SUPFAM" id="SSF52058">
    <property type="entry name" value="L domain-like"/>
    <property type="match status" value="1"/>
</dbReference>
<organism evidence="4 5">
    <name type="scientific">Nephila pilipes</name>
    <name type="common">Giant wood spider</name>
    <name type="synonym">Nephila maculata</name>
    <dbReference type="NCBI Taxonomy" id="299642"/>
    <lineage>
        <taxon>Eukaryota</taxon>
        <taxon>Metazoa</taxon>
        <taxon>Ecdysozoa</taxon>
        <taxon>Arthropoda</taxon>
        <taxon>Chelicerata</taxon>
        <taxon>Arachnida</taxon>
        <taxon>Araneae</taxon>
        <taxon>Araneomorphae</taxon>
        <taxon>Entelegynae</taxon>
        <taxon>Araneoidea</taxon>
        <taxon>Nephilidae</taxon>
        <taxon>Nephila</taxon>
    </lineage>
</organism>
<dbReference type="PANTHER" id="PTHR24373">
    <property type="entry name" value="SLIT RELATED LEUCINE-RICH REPEAT NEURONAL PROTEIN"/>
    <property type="match status" value="1"/>
</dbReference>
<dbReference type="Proteomes" id="UP000887013">
    <property type="component" value="Unassembled WGS sequence"/>
</dbReference>
<name>A0A8X6Q623_NEPPI</name>
<proteinExistence type="predicted"/>
<dbReference type="AlphaFoldDB" id="A0A8X6Q623"/>
<dbReference type="OrthoDB" id="5954366at2759"/>
<keyword evidence="3" id="KW-0677">Repeat</keyword>
<evidence type="ECO:0000313" key="4">
    <source>
        <dbReference type="EMBL" id="GFU01107.1"/>
    </source>
</evidence>
<dbReference type="InterPro" id="IPR001611">
    <property type="entry name" value="Leu-rich_rpt"/>
</dbReference>
<dbReference type="PANTHER" id="PTHR24373:SF275">
    <property type="entry name" value="TIR DOMAIN-CONTAINING PROTEIN"/>
    <property type="match status" value="1"/>
</dbReference>
<dbReference type="SMART" id="SM00369">
    <property type="entry name" value="LRR_TYP"/>
    <property type="match status" value="4"/>
</dbReference>
<dbReference type="EMBL" id="BMAW01027213">
    <property type="protein sequence ID" value="GFU01107.1"/>
    <property type="molecule type" value="Genomic_DNA"/>
</dbReference>
<dbReference type="InterPro" id="IPR050328">
    <property type="entry name" value="Dev_Immune_Receptor"/>
</dbReference>
<dbReference type="InterPro" id="IPR003591">
    <property type="entry name" value="Leu-rich_rpt_typical-subtyp"/>
</dbReference>